<evidence type="ECO:0000313" key="1">
    <source>
        <dbReference type="EMBL" id="GAA5070297.1"/>
    </source>
</evidence>
<organism evidence="1 2">
    <name type="scientific">Streptomyces similanensis</name>
    <dbReference type="NCBI Taxonomy" id="1274988"/>
    <lineage>
        <taxon>Bacteria</taxon>
        <taxon>Bacillati</taxon>
        <taxon>Actinomycetota</taxon>
        <taxon>Actinomycetes</taxon>
        <taxon>Kitasatosporales</taxon>
        <taxon>Streptomycetaceae</taxon>
        <taxon>Streptomyces</taxon>
    </lineage>
</organism>
<dbReference type="Proteomes" id="UP001500124">
    <property type="component" value="Unassembled WGS sequence"/>
</dbReference>
<protein>
    <recommendedName>
        <fullName evidence="3">IstB-like ATP-binding protein domain-containing protein</fullName>
    </recommendedName>
</protein>
<dbReference type="Gene3D" id="3.40.50.300">
    <property type="entry name" value="P-loop containing nucleotide triphosphate hydrolases"/>
    <property type="match status" value="1"/>
</dbReference>
<comment type="caution">
    <text evidence="1">The sequence shown here is derived from an EMBL/GenBank/DDBJ whole genome shotgun (WGS) entry which is preliminary data.</text>
</comment>
<dbReference type="EMBL" id="BAABKC010000087">
    <property type="protein sequence ID" value="GAA5070297.1"/>
    <property type="molecule type" value="Genomic_DNA"/>
</dbReference>
<dbReference type="InterPro" id="IPR027417">
    <property type="entry name" value="P-loop_NTPase"/>
</dbReference>
<sequence>MSLTADAPIVPAPERGLNQAGAVTDHVAAILRRGGADMSKLGVPDRRTDRSEVELWEDVAVPKARARRLAWERSVEDAAHQEYLGFRFFTGPLKLDANQKPNTLRNWVDSLLEAKRSGARPETLNMIIPGNIGTGKTAAAFAVGNEAVLRGIDTLVVKHSTYLTWRRPDSAPRNLRAWEVRKMFVTCDLLILDELCGEMDMTATEFARRETVDLIDARISAGRPTAYTTNLRSRRTQDHPGLGVVDILGERLLSRLESSAHVAKILGPDRRKPATPLDW</sequence>
<dbReference type="SUPFAM" id="SSF52540">
    <property type="entry name" value="P-loop containing nucleoside triphosphate hydrolases"/>
    <property type="match status" value="1"/>
</dbReference>
<proteinExistence type="predicted"/>
<accession>A0ABP9L740</accession>
<name>A0ABP9L740_9ACTN</name>
<keyword evidence="2" id="KW-1185">Reference proteome</keyword>
<evidence type="ECO:0000313" key="2">
    <source>
        <dbReference type="Proteomes" id="UP001500124"/>
    </source>
</evidence>
<evidence type="ECO:0008006" key="3">
    <source>
        <dbReference type="Google" id="ProtNLM"/>
    </source>
</evidence>
<gene>
    <name evidence="1" type="ORF">GCM10023336_55290</name>
</gene>
<reference evidence="2" key="1">
    <citation type="journal article" date="2019" name="Int. J. Syst. Evol. Microbiol.">
        <title>The Global Catalogue of Microorganisms (GCM) 10K type strain sequencing project: providing services to taxonomists for standard genome sequencing and annotation.</title>
        <authorList>
            <consortium name="The Broad Institute Genomics Platform"/>
            <consortium name="The Broad Institute Genome Sequencing Center for Infectious Disease"/>
            <person name="Wu L."/>
            <person name="Ma J."/>
        </authorList>
    </citation>
    <scope>NUCLEOTIDE SEQUENCE [LARGE SCALE GENOMIC DNA]</scope>
    <source>
        <strain evidence="2">JCM 18410</strain>
    </source>
</reference>